<name>A0A8H8RS64_9HELO</name>
<dbReference type="InterPro" id="IPR013785">
    <property type="entry name" value="Aldolase_TIM"/>
</dbReference>
<reference evidence="2 3" key="1">
    <citation type="submission" date="2018-05" db="EMBL/GenBank/DDBJ databases">
        <title>Genome sequencing and assembly of the regulated plant pathogen Lachnellula willkommii and related sister species for the development of diagnostic species identification markers.</title>
        <authorList>
            <person name="Giroux E."/>
            <person name="Bilodeau G."/>
        </authorList>
    </citation>
    <scope>NUCLEOTIDE SEQUENCE [LARGE SCALE GENOMIC DNA]</scope>
    <source>
        <strain evidence="2 3">CBS 197.66</strain>
    </source>
</reference>
<dbReference type="Proteomes" id="UP000462212">
    <property type="component" value="Unassembled WGS sequence"/>
</dbReference>
<dbReference type="PANTHER" id="PTHR30538:SF0">
    <property type="entry name" value="L-LYSINE 2,3-AMINOMUTASE AQ_1632-RELATED"/>
    <property type="match status" value="1"/>
</dbReference>
<keyword evidence="1" id="KW-0408">Iron</keyword>
<evidence type="ECO:0000313" key="3">
    <source>
        <dbReference type="Proteomes" id="UP000462212"/>
    </source>
</evidence>
<keyword evidence="1" id="KW-0479">Metal-binding</keyword>
<gene>
    <name evidence="2" type="primary">kamA</name>
    <name evidence="2" type="ORF">LSUB1_G002378</name>
</gene>
<keyword evidence="1" id="KW-0411">Iron-sulfur</keyword>
<organism evidence="2 3">
    <name type="scientific">Lachnellula subtilissima</name>
    <dbReference type="NCBI Taxonomy" id="602034"/>
    <lineage>
        <taxon>Eukaryota</taxon>
        <taxon>Fungi</taxon>
        <taxon>Dikarya</taxon>
        <taxon>Ascomycota</taxon>
        <taxon>Pezizomycotina</taxon>
        <taxon>Leotiomycetes</taxon>
        <taxon>Helotiales</taxon>
        <taxon>Lachnaceae</taxon>
        <taxon>Lachnellula</taxon>
    </lineage>
</organism>
<dbReference type="OrthoDB" id="5396721at2759"/>
<accession>A0A8H8RS64</accession>
<comment type="caution">
    <text evidence="2">The sequence shown here is derived from an EMBL/GenBank/DDBJ whole genome shotgun (WGS) entry which is preliminary data.</text>
</comment>
<dbReference type="Gene3D" id="3.20.20.70">
    <property type="entry name" value="Aldolase class I"/>
    <property type="match status" value="1"/>
</dbReference>
<feature type="non-terminal residue" evidence="2">
    <location>
        <position position="1"/>
    </location>
</feature>
<sequence>MGKHICIHTHFNSVNEISWITRLGAQRLYEAGVTVRNRTVLLNGVNNSPEKMCALVHALGDINIQPPMVFSLLTRCASQYYVYQGDIVPGAEDLRTPMADSLELERAVRGQIAGFLVPNFILDLPAEGGKRLTRGVESYDRRIGLSKLTAPGLKGEPTTMNYWDPLWSLSDEGRSE</sequence>
<dbReference type="InterPro" id="IPR003739">
    <property type="entry name" value="Lys_aminomutase/Glu_NH3_mut"/>
</dbReference>
<dbReference type="EMBL" id="QGMJ01000164">
    <property type="protein sequence ID" value="TVY40784.1"/>
    <property type="molecule type" value="Genomic_DNA"/>
</dbReference>
<protein>
    <submittedName>
        <fullName evidence="2">L-lysine 2,3-aminomutase</fullName>
    </submittedName>
</protein>
<evidence type="ECO:0000313" key="2">
    <source>
        <dbReference type="EMBL" id="TVY40784.1"/>
    </source>
</evidence>
<dbReference type="GO" id="GO:0051539">
    <property type="term" value="F:4 iron, 4 sulfur cluster binding"/>
    <property type="evidence" value="ECO:0007669"/>
    <property type="project" value="UniProtKB-KW"/>
</dbReference>
<dbReference type="AlphaFoldDB" id="A0A8H8RS64"/>
<keyword evidence="3" id="KW-1185">Reference proteome</keyword>
<dbReference type="PANTHER" id="PTHR30538">
    <property type="entry name" value="LYSINE 2,3-AMINOMUTASE-RELATED"/>
    <property type="match status" value="1"/>
</dbReference>
<keyword evidence="1" id="KW-0004">4Fe-4S</keyword>
<proteinExistence type="predicted"/>
<evidence type="ECO:0000256" key="1">
    <source>
        <dbReference type="ARBA" id="ARBA00022485"/>
    </source>
</evidence>